<proteinExistence type="predicted"/>
<dbReference type="AlphaFoldDB" id="A0A392V2G7"/>
<evidence type="ECO:0000256" key="1">
    <source>
        <dbReference type="SAM" id="Coils"/>
    </source>
</evidence>
<evidence type="ECO:0000313" key="3">
    <source>
        <dbReference type="Proteomes" id="UP000265520"/>
    </source>
</evidence>
<dbReference type="Proteomes" id="UP000265520">
    <property type="component" value="Unassembled WGS sequence"/>
</dbReference>
<feature type="coiled-coil region" evidence="1">
    <location>
        <begin position="8"/>
        <end position="42"/>
    </location>
</feature>
<keyword evidence="3" id="KW-1185">Reference proteome</keyword>
<organism evidence="2 3">
    <name type="scientific">Trifolium medium</name>
    <dbReference type="NCBI Taxonomy" id="97028"/>
    <lineage>
        <taxon>Eukaryota</taxon>
        <taxon>Viridiplantae</taxon>
        <taxon>Streptophyta</taxon>
        <taxon>Embryophyta</taxon>
        <taxon>Tracheophyta</taxon>
        <taxon>Spermatophyta</taxon>
        <taxon>Magnoliopsida</taxon>
        <taxon>eudicotyledons</taxon>
        <taxon>Gunneridae</taxon>
        <taxon>Pentapetalae</taxon>
        <taxon>rosids</taxon>
        <taxon>fabids</taxon>
        <taxon>Fabales</taxon>
        <taxon>Fabaceae</taxon>
        <taxon>Papilionoideae</taxon>
        <taxon>50 kb inversion clade</taxon>
        <taxon>NPAAA clade</taxon>
        <taxon>Hologalegina</taxon>
        <taxon>IRL clade</taxon>
        <taxon>Trifolieae</taxon>
        <taxon>Trifolium</taxon>
    </lineage>
</organism>
<comment type="caution">
    <text evidence="2">The sequence shown here is derived from an EMBL/GenBank/DDBJ whole genome shotgun (WGS) entry which is preliminary data.</text>
</comment>
<reference evidence="2 3" key="1">
    <citation type="journal article" date="2018" name="Front. Plant Sci.">
        <title>Red Clover (Trifolium pratense) and Zigzag Clover (T. medium) - A Picture of Genomic Similarities and Differences.</title>
        <authorList>
            <person name="Dluhosova J."/>
            <person name="Istvanek J."/>
            <person name="Nedelnik J."/>
            <person name="Repkova J."/>
        </authorList>
    </citation>
    <scope>NUCLEOTIDE SEQUENCE [LARGE SCALE GENOMIC DNA]</scope>
    <source>
        <strain evidence="3">cv. 10/8</strain>
        <tissue evidence="2">Leaf</tissue>
    </source>
</reference>
<protein>
    <submittedName>
        <fullName evidence="2">Uncharacterized protein</fullName>
    </submittedName>
</protein>
<name>A0A392V2G7_9FABA</name>
<accession>A0A392V2G7</accession>
<feature type="non-terminal residue" evidence="2">
    <location>
        <position position="1"/>
    </location>
</feature>
<dbReference type="EMBL" id="LXQA011023933">
    <property type="protein sequence ID" value="MCI81643.1"/>
    <property type="molecule type" value="Genomic_DNA"/>
</dbReference>
<evidence type="ECO:0000313" key="2">
    <source>
        <dbReference type="EMBL" id="MCI81643.1"/>
    </source>
</evidence>
<sequence length="54" mass="6203">EPEPPSYVLKMQEDIENQKIKQEALEQKVDQIAENQKDMSSKLDAILALMSKKT</sequence>
<keyword evidence="1" id="KW-0175">Coiled coil</keyword>